<protein>
    <submittedName>
        <fullName evidence="8">Lipopolysaccharide biosynthesis protein</fullName>
    </submittedName>
</protein>
<dbReference type="Pfam" id="PF01943">
    <property type="entry name" value="Polysacc_synt"/>
    <property type="match status" value="1"/>
</dbReference>
<reference evidence="8 9" key="1">
    <citation type="submission" date="2018-08" db="EMBL/GenBank/DDBJ databases">
        <authorList>
            <person name="Khan S.A."/>
            <person name="Jeon C.O."/>
            <person name="Chun B.H."/>
            <person name="Jeong S.E."/>
        </authorList>
    </citation>
    <scope>NUCLEOTIDE SEQUENCE [LARGE SCALE GENOMIC DNA]</scope>
    <source>
        <strain evidence="8 9">S-16</strain>
    </source>
</reference>
<dbReference type="InterPro" id="IPR002797">
    <property type="entry name" value="Polysacc_synth"/>
</dbReference>
<feature type="transmembrane region" description="Helical" evidence="7">
    <location>
        <begin position="158"/>
        <end position="177"/>
    </location>
</feature>
<feature type="transmembrane region" description="Helical" evidence="7">
    <location>
        <begin position="380"/>
        <end position="399"/>
    </location>
</feature>
<keyword evidence="3 7" id="KW-0812">Transmembrane</keyword>
<feature type="transmembrane region" description="Helical" evidence="7">
    <location>
        <begin position="406"/>
        <end position="425"/>
    </location>
</feature>
<feature type="transmembrane region" description="Helical" evidence="7">
    <location>
        <begin position="133"/>
        <end position="152"/>
    </location>
</feature>
<dbReference type="InterPro" id="IPR050833">
    <property type="entry name" value="Poly_Biosynth_Transport"/>
</dbReference>
<dbReference type="Proteomes" id="UP000267464">
    <property type="component" value="Unassembled WGS sequence"/>
</dbReference>
<keyword evidence="2" id="KW-1003">Cell membrane</keyword>
<organism evidence="8 9">
    <name type="scientific">Piscinibacter terrae</name>
    <dbReference type="NCBI Taxonomy" id="2496871"/>
    <lineage>
        <taxon>Bacteria</taxon>
        <taxon>Pseudomonadati</taxon>
        <taxon>Pseudomonadota</taxon>
        <taxon>Betaproteobacteria</taxon>
        <taxon>Burkholderiales</taxon>
        <taxon>Sphaerotilaceae</taxon>
        <taxon>Piscinibacter</taxon>
    </lineage>
</organism>
<sequence length="537" mass="57137">MRNPAWRECHGRRRSADRPAAAPERHHAQRGRPAPLTRRATSDPVTRSATTRSQHILLLAQVARLAISLFIAGLLGRHLPAADFGLVALIGAIFALSQDVLDMGTTAVAAREVARAPADEPQIMASLLAWRRWVAVALAALCVALGFGPFALADKPALLAALAIAVWLLHLGAYHVVFQVRQAFGRATLLAMSTHVAFLIACLVTVGLHGAGVAVAFAVVAREIVQVLGSRVIARRVLGYALPKPSPDFEWRRLMRAAGVFGLTGVLYKLAQHSGNFFVWSMASPEALGSYSAAQRLVSPLRDVAWLFATPLIATLTAMAEREPDEVVCQLGSHARLLVGVAAAIGAAGVLVAPALLHWLYGERYSQGALSALPSLRWQILGACFALVTPILVVGKLAFGRERDMLWMSLAALVIAAMANAWAVPRYGAEGASAAYAVSEFALLALLWSRSALHGNGMLGARLVLYLVPAVLVAASVSALEASPALQFAVACVLVILSFGVLSQLREQRESRQNLKRAEGALPALAIEPELSREALS</sequence>
<evidence type="ECO:0000313" key="8">
    <source>
        <dbReference type="EMBL" id="RQP22099.1"/>
    </source>
</evidence>
<name>A0A3N7JLD8_9BURK</name>
<feature type="transmembrane region" description="Helical" evidence="7">
    <location>
        <begin position="431"/>
        <end position="448"/>
    </location>
</feature>
<feature type="transmembrane region" description="Helical" evidence="7">
    <location>
        <begin position="486"/>
        <end position="505"/>
    </location>
</feature>
<feature type="transmembrane region" description="Helical" evidence="7">
    <location>
        <begin position="254"/>
        <end position="271"/>
    </location>
</feature>
<keyword evidence="4 7" id="KW-1133">Transmembrane helix</keyword>
<keyword evidence="5 7" id="KW-0472">Membrane</keyword>
<feature type="region of interest" description="Disordered" evidence="6">
    <location>
        <begin position="1"/>
        <end position="48"/>
    </location>
</feature>
<dbReference type="AlphaFoldDB" id="A0A3N7JLD8"/>
<evidence type="ECO:0000256" key="3">
    <source>
        <dbReference type="ARBA" id="ARBA00022692"/>
    </source>
</evidence>
<accession>A0A3N7JLD8</accession>
<evidence type="ECO:0000256" key="7">
    <source>
        <dbReference type="SAM" id="Phobius"/>
    </source>
</evidence>
<comment type="caution">
    <text evidence="8">The sequence shown here is derived from an EMBL/GenBank/DDBJ whole genome shotgun (WGS) entry which is preliminary data.</text>
</comment>
<feature type="transmembrane region" description="Helical" evidence="7">
    <location>
        <begin position="56"/>
        <end position="75"/>
    </location>
</feature>
<evidence type="ECO:0000256" key="6">
    <source>
        <dbReference type="SAM" id="MobiDB-lite"/>
    </source>
</evidence>
<feature type="compositionally biased region" description="Basic and acidic residues" evidence="6">
    <location>
        <begin position="1"/>
        <end position="17"/>
    </location>
</feature>
<reference evidence="8 9" key="2">
    <citation type="submission" date="2018-12" db="EMBL/GenBank/DDBJ databases">
        <title>Rhizobacter gummiphilus sp. nov., a rubber-degrading bacterium isolated from the soil of a botanical garden in Japan.</title>
        <authorList>
            <person name="Shunsuke S.S."/>
        </authorList>
    </citation>
    <scope>NUCLEOTIDE SEQUENCE [LARGE SCALE GENOMIC DNA]</scope>
    <source>
        <strain evidence="8 9">S-16</strain>
    </source>
</reference>
<dbReference type="EMBL" id="QUSW01000008">
    <property type="protein sequence ID" value="RQP22099.1"/>
    <property type="molecule type" value="Genomic_DNA"/>
</dbReference>
<evidence type="ECO:0000313" key="9">
    <source>
        <dbReference type="Proteomes" id="UP000267464"/>
    </source>
</evidence>
<dbReference type="PANTHER" id="PTHR30250">
    <property type="entry name" value="PST FAMILY PREDICTED COLANIC ACID TRANSPORTER"/>
    <property type="match status" value="1"/>
</dbReference>
<dbReference type="GO" id="GO:0005886">
    <property type="term" value="C:plasma membrane"/>
    <property type="evidence" value="ECO:0007669"/>
    <property type="project" value="UniProtKB-SubCell"/>
</dbReference>
<feature type="transmembrane region" description="Helical" evidence="7">
    <location>
        <begin position="460"/>
        <end position="480"/>
    </location>
</feature>
<proteinExistence type="predicted"/>
<evidence type="ECO:0000256" key="1">
    <source>
        <dbReference type="ARBA" id="ARBA00004651"/>
    </source>
</evidence>
<evidence type="ECO:0000256" key="5">
    <source>
        <dbReference type="ARBA" id="ARBA00023136"/>
    </source>
</evidence>
<feature type="transmembrane region" description="Helical" evidence="7">
    <location>
        <begin position="81"/>
        <end position="101"/>
    </location>
</feature>
<gene>
    <name evidence="8" type="ORF">DZC73_24125</name>
</gene>
<comment type="subcellular location">
    <subcellularLocation>
        <location evidence="1">Cell membrane</location>
        <topology evidence="1">Multi-pass membrane protein</topology>
    </subcellularLocation>
</comment>
<evidence type="ECO:0000256" key="2">
    <source>
        <dbReference type="ARBA" id="ARBA00022475"/>
    </source>
</evidence>
<dbReference type="PANTHER" id="PTHR30250:SF11">
    <property type="entry name" value="O-ANTIGEN TRANSPORTER-RELATED"/>
    <property type="match status" value="1"/>
</dbReference>
<keyword evidence="9" id="KW-1185">Reference proteome</keyword>
<evidence type="ECO:0000256" key="4">
    <source>
        <dbReference type="ARBA" id="ARBA00022989"/>
    </source>
</evidence>
<feature type="transmembrane region" description="Helical" evidence="7">
    <location>
        <begin position="337"/>
        <end position="360"/>
    </location>
</feature>